<dbReference type="EMBL" id="CM047909">
    <property type="protein sequence ID" value="KAJ0078719.1"/>
    <property type="molecule type" value="Genomic_DNA"/>
</dbReference>
<evidence type="ECO:0000313" key="2">
    <source>
        <dbReference type="Proteomes" id="UP001164250"/>
    </source>
</evidence>
<proteinExistence type="predicted"/>
<sequence>MCAWLYCIVAFELCVCLLSRDREGAEFHQFMTFMSTEIYMSWWLVLYAFMGCIFVE</sequence>
<accession>A0ACC0ZXM5</accession>
<name>A0ACC0ZXM5_9ROSI</name>
<evidence type="ECO:0000313" key="1">
    <source>
        <dbReference type="EMBL" id="KAJ0078719.1"/>
    </source>
</evidence>
<protein>
    <submittedName>
        <fullName evidence="1">Uncharacterized protein</fullName>
    </submittedName>
</protein>
<comment type="caution">
    <text evidence="1">The sequence shown here is derived from an EMBL/GenBank/DDBJ whole genome shotgun (WGS) entry which is preliminary data.</text>
</comment>
<organism evidence="1 2">
    <name type="scientific">Pistacia atlantica</name>
    <dbReference type="NCBI Taxonomy" id="434234"/>
    <lineage>
        <taxon>Eukaryota</taxon>
        <taxon>Viridiplantae</taxon>
        <taxon>Streptophyta</taxon>
        <taxon>Embryophyta</taxon>
        <taxon>Tracheophyta</taxon>
        <taxon>Spermatophyta</taxon>
        <taxon>Magnoliopsida</taxon>
        <taxon>eudicotyledons</taxon>
        <taxon>Gunneridae</taxon>
        <taxon>Pentapetalae</taxon>
        <taxon>rosids</taxon>
        <taxon>malvids</taxon>
        <taxon>Sapindales</taxon>
        <taxon>Anacardiaceae</taxon>
        <taxon>Pistacia</taxon>
    </lineage>
</organism>
<keyword evidence="2" id="KW-1185">Reference proteome</keyword>
<gene>
    <name evidence="1" type="ORF">Patl1_22371</name>
</gene>
<reference evidence="2" key="1">
    <citation type="journal article" date="2023" name="G3 (Bethesda)">
        <title>Genome assembly and association tests identify interacting loci associated with vigor, precocity, and sex in interspecific pistachio rootstocks.</title>
        <authorList>
            <person name="Palmer W."/>
            <person name="Jacygrad E."/>
            <person name="Sagayaradj S."/>
            <person name="Cavanaugh K."/>
            <person name="Han R."/>
            <person name="Bertier L."/>
            <person name="Beede B."/>
            <person name="Kafkas S."/>
            <person name="Golino D."/>
            <person name="Preece J."/>
            <person name="Michelmore R."/>
        </authorList>
    </citation>
    <scope>NUCLEOTIDE SEQUENCE [LARGE SCALE GENOMIC DNA]</scope>
</reference>
<dbReference type="Proteomes" id="UP001164250">
    <property type="component" value="Chromosome 13"/>
</dbReference>